<dbReference type="Proteomes" id="UP000655410">
    <property type="component" value="Unassembled WGS sequence"/>
</dbReference>
<proteinExistence type="predicted"/>
<comment type="caution">
    <text evidence="1">The sequence shown here is derived from an EMBL/GenBank/DDBJ whole genome shotgun (WGS) entry which is preliminary data.</text>
</comment>
<gene>
    <name evidence="1" type="ORF">GCM10011584_34050</name>
</gene>
<organism evidence="1 2">
    <name type="scientific">Nocardioides phosphati</name>
    <dbReference type="NCBI Taxonomy" id="1867775"/>
    <lineage>
        <taxon>Bacteria</taxon>
        <taxon>Bacillati</taxon>
        <taxon>Actinomycetota</taxon>
        <taxon>Actinomycetes</taxon>
        <taxon>Propionibacteriales</taxon>
        <taxon>Nocardioidaceae</taxon>
        <taxon>Nocardioides</taxon>
    </lineage>
</organism>
<name>A0ABQ2NFE5_9ACTN</name>
<protein>
    <submittedName>
        <fullName evidence="1">Uncharacterized protein</fullName>
    </submittedName>
</protein>
<sequence length="94" mass="10154">MKAFAKPKLDYDTWWDGLAPYLSASAQQAYSMTDPANVPASKVTGPSALAPSESDYLANVEVPTNVGTYTVLLSRLDGGSRWLVERLTPPEGLH</sequence>
<accession>A0ABQ2NFE5</accession>
<reference evidence="2" key="1">
    <citation type="journal article" date="2019" name="Int. J. Syst. Evol. Microbiol.">
        <title>The Global Catalogue of Microorganisms (GCM) 10K type strain sequencing project: providing services to taxonomists for standard genome sequencing and annotation.</title>
        <authorList>
            <consortium name="The Broad Institute Genomics Platform"/>
            <consortium name="The Broad Institute Genome Sequencing Center for Infectious Disease"/>
            <person name="Wu L."/>
            <person name="Ma J."/>
        </authorList>
    </citation>
    <scope>NUCLEOTIDE SEQUENCE [LARGE SCALE GENOMIC DNA]</scope>
    <source>
        <strain evidence="2">CGMCC 4.7371</strain>
    </source>
</reference>
<dbReference type="RefSeq" id="WP_188785266.1">
    <property type="nucleotide sequence ID" value="NZ_BMNI01000016.1"/>
</dbReference>
<evidence type="ECO:0000313" key="1">
    <source>
        <dbReference type="EMBL" id="GGO94016.1"/>
    </source>
</evidence>
<evidence type="ECO:0000313" key="2">
    <source>
        <dbReference type="Proteomes" id="UP000655410"/>
    </source>
</evidence>
<keyword evidence="2" id="KW-1185">Reference proteome</keyword>
<dbReference type="EMBL" id="BMNI01000016">
    <property type="protein sequence ID" value="GGO94016.1"/>
    <property type="molecule type" value="Genomic_DNA"/>
</dbReference>